<dbReference type="GeneID" id="25260809"/>
<reference evidence="1 2" key="1">
    <citation type="submission" date="2014-04" db="EMBL/GenBank/DDBJ databases">
        <title>A new species of microsporidia sheds light on the evolution of extreme parasitism.</title>
        <authorList>
            <person name="Haag K.L."/>
            <person name="James T.Y."/>
            <person name="Larsson R."/>
            <person name="Schaer T.M."/>
            <person name="Refardt D."/>
            <person name="Pombert J.-F."/>
            <person name="Ebert D."/>
        </authorList>
    </citation>
    <scope>NUCLEOTIDE SEQUENCE [LARGE SCALE GENOMIC DNA]</scope>
    <source>
        <strain evidence="1 2">UGP3</strain>
        <tissue evidence="1">Spores</tissue>
    </source>
</reference>
<comment type="caution">
    <text evidence="1">The sequence shown here is derived from an EMBL/GenBank/DDBJ whole genome shotgun (WGS) entry which is preliminary data.</text>
</comment>
<name>A0A098VMN6_9MICR</name>
<dbReference type="AlphaFoldDB" id="A0A098VMN6"/>
<accession>A0A098VMN6</accession>
<gene>
    <name evidence="1" type="ORF">DI09_78p140</name>
</gene>
<protein>
    <submittedName>
        <fullName evidence="1">Uncharacterized protein</fullName>
    </submittedName>
</protein>
<dbReference type="VEuPathDB" id="MicrosporidiaDB:DI09_78p140"/>
<proteinExistence type="predicted"/>
<dbReference type="HOGENOM" id="CLU_1982113_0_0_1"/>
<keyword evidence="2" id="KW-1185">Reference proteome</keyword>
<dbReference type="EMBL" id="JMKJ01000588">
    <property type="protein sequence ID" value="KGG50308.1"/>
    <property type="molecule type" value="Genomic_DNA"/>
</dbReference>
<sequence length="126" mass="14170">MPPKNVNSASPLPWEVEEDLTATIRHINNSISLLVDISKQYTSSPNDIGSLIGEMNIQDSSLEFPEAEIPGFIIQALEESVNLDIPSYNVSRDLMLQLEQFEAKVSTFHRYGQLLQSHVNNNKRSN</sequence>
<dbReference type="Proteomes" id="UP000029725">
    <property type="component" value="Unassembled WGS sequence"/>
</dbReference>
<dbReference type="RefSeq" id="XP_013236735.1">
    <property type="nucleotide sequence ID" value="XM_013381281.1"/>
</dbReference>
<organism evidence="1 2">
    <name type="scientific">Mitosporidium daphniae</name>
    <dbReference type="NCBI Taxonomy" id="1485682"/>
    <lineage>
        <taxon>Eukaryota</taxon>
        <taxon>Fungi</taxon>
        <taxon>Fungi incertae sedis</taxon>
        <taxon>Microsporidia</taxon>
        <taxon>Mitosporidium</taxon>
    </lineage>
</organism>
<evidence type="ECO:0000313" key="1">
    <source>
        <dbReference type="EMBL" id="KGG50308.1"/>
    </source>
</evidence>
<evidence type="ECO:0000313" key="2">
    <source>
        <dbReference type="Proteomes" id="UP000029725"/>
    </source>
</evidence>